<dbReference type="Proteomes" id="UP000198994">
    <property type="component" value="Unassembled WGS sequence"/>
</dbReference>
<feature type="transmembrane region" description="Helical" evidence="1">
    <location>
        <begin position="6"/>
        <end position="22"/>
    </location>
</feature>
<reference evidence="3" key="1">
    <citation type="submission" date="2016-10" db="EMBL/GenBank/DDBJ databases">
        <authorList>
            <person name="Varghese N."/>
            <person name="Submissions S."/>
        </authorList>
    </citation>
    <scope>NUCLEOTIDE SEQUENCE [LARGE SCALE GENOMIC DNA]</scope>
    <source>
        <strain evidence="3">DSM 10146</strain>
    </source>
</reference>
<dbReference type="EMBL" id="FNAV01000010">
    <property type="protein sequence ID" value="SDE94518.1"/>
    <property type="molecule type" value="Genomic_DNA"/>
</dbReference>
<keyword evidence="3" id="KW-1185">Reference proteome</keyword>
<evidence type="ECO:0000256" key="1">
    <source>
        <dbReference type="SAM" id="Phobius"/>
    </source>
</evidence>
<dbReference type="AlphaFoldDB" id="A0A1G7H266"/>
<keyword evidence="1" id="KW-0472">Membrane</keyword>
<dbReference type="RefSeq" id="WP_089960873.1">
    <property type="nucleotide sequence ID" value="NZ_FNAV01000010.1"/>
</dbReference>
<evidence type="ECO:0000313" key="2">
    <source>
        <dbReference type="EMBL" id="SDE94518.1"/>
    </source>
</evidence>
<name>A0A1G7H266_9RHOB</name>
<accession>A0A1G7H266</accession>
<keyword evidence="1" id="KW-1133">Transmembrane helix</keyword>
<keyword evidence="1" id="KW-0812">Transmembrane</keyword>
<dbReference type="OrthoDB" id="8601734at2"/>
<protein>
    <submittedName>
        <fullName evidence="2">Uncharacterized protein</fullName>
    </submittedName>
</protein>
<feature type="transmembrane region" description="Helical" evidence="1">
    <location>
        <begin position="34"/>
        <end position="55"/>
    </location>
</feature>
<gene>
    <name evidence="2" type="ORF">SAMN04488105_1106</name>
</gene>
<dbReference type="STRING" id="282683.SAMN04488105_1106"/>
<proteinExistence type="predicted"/>
<organism evidence="2 3">
    <name type="scientific">Salipiger thiooxidans</name>
    <dbReference type="NCBI Taxonomy" id="282683"/>
    <lineage>
        <taxon>Bacteria</taxon>
        <taxon>Pseudomonadati</taxon>
        <taxon>Pseudomonadota</taxon>
        <taxon>Alphaproteobacteria</taxon>
        <taxon>Rhodobacterales</taxon>
        <taxon>Roseobacteraceae</taxon>
        <taxon>Salipiger</taxon>
    </lineage>
</organism>
<sequence length="173" mass="18473">MFWELIAVFVAGFAGAGAVMLLNRVTGGRLPRWLMPLGAGAAMLVATISSEYGWYGRTADALPDGFIVATVHESRAAYRPWTFAAPMIDRFIAVDLANRVENAQSEGLYLVRAVAYGRWQPAREIELMVDCAGGRTAIPAGDGGEPVWRPADAEDPILRTVCTGAETGAEGDA</sequence>
<evidence type="ECO:0000313" key="3">
    <source>
        <dbReference type="Proteomes" id="UP000198994"/>
    </source>
</evidence>